<dbReference type="Proteomes" id="UP000004994">
    <property type="component" value="Chromosome 11"/>
</dbReference>
<feature type="domain" description="Plastid lipid-associated protein/fibrillin conserved" evidence="4">
    <location>
        <begin position="129"/>
        <end position="311"/>
    </location>
</feature>
<name>A0A3Q7JHE7_SOLLC</name>
<comment type="subcellular location">
    <subcellularLocation>
        <location evidence="1">Plastid</location>
    </subcellularLocation>
</comment>
<evidence type="ECO:0000256" key="3">
    <source>
        <dbReference type="ARBA" id="ARBA00022946"/>
    </source>
</evidence>
<keyword evidence="6" id="KW-1185">Reference proteome</keyword>
<organism evidence="5">
    <name type="scientific">Solanum lycopersicum</name>
    <name type="common">Tomato</name>
    <name type="synonym">Lycopersicon esculentum</name>
    <dbReference type="NCBI Taxonomy" id="4081"/>
    <lineage>
        <taxon>Eukaryota</taxon>
        <taxon>Viridiplantae</taxon>
        <taxon>Streptophyta</taxon>
        <taxon>Embryophyta</taxon>
        <taxon>Tracheophyta</taxon>
        <taxon>Spermatophyta</taxon>
        <taxon>Magnoliopsida</taxon>
        <taxon>eudicotyledons</taxon>
        <taxon>Gunneridae</taxon>
        <taxon>Pentapetalae</taxon>
        <taxon>asterids</taxon>
        <taxon>lamiids</taxon>
        <taxon>Solanales</taxon>
        <taxon>Solanaceae</taxon>
        <taxon>Solanoideae</taxon>
        <taxon>Solaneae</taxon>
        <taxon>Solanum</taxon>
        <taxon>Solanum subgen. Lycopersicon</taxon>
    </lineage>
</organism>
<dbReference type="Pfam" id="PF04755">
    <property type="entry name" value="PAP_fibrillin"/>
    <property type="match status" value="1"/>
</dbReference>
<dbReference type="InterPro" id="IPR039633">
    <property type="entry name" value="PAP"/>
</dbReference>
<dbReference type="InterPro" id="IPR006843">
    <property type="entry name" value="PAP/fibrillin_dom"/>
</dbReference>
<evidence type="ECO:0000313" key="5">
    <source>
        <dbReference type="EnsemblPlants" id="Solyc11g005340.2.1"/>
    </source>
</evidence>
<dbReference type="FunCoup" id="A0A3Q7JHE7">
    <property type="interactions" value="871"/>
</dbReference>
<protein>
    <recommendedName>
        <fullName evidence="4">Plastid lipid-associated protein/fibrillin conserved domain-containing protein</fullName>
    </recommendedName>
</protein>
<dbReference type="PaxDb" id="4081-Solyc11g005340.1.1"/>
<dbReference type="STRING" id="4081.A0A3Q7JHE7"/>
<dbReference type="AlphaFoldDB" id="A0A3Q7JHE7"/>
<dbReference type="EnsemblPlants" id="Solyc11g005340.2.1">
    <property type="protein sequence ID" value="Solyc11g005340.2.1"/>
    <property type="gene ID" value="Solyc11g005340.2"/>
</dbReference>
<proteinExistence type="predicted"/>
<keyword evidence="2" id="KW-0934">Plastid</keyword>
<dbReference type="InParanoid" id="A0A3Q7JHE7"/>
<dbReference type="Gramene" id="Solyc11g005340.2.1">
    <property type="protein sequence ID" value="Solyc11g005340.2.1"/>
    <property type="gene ID" value="Solyc11g005340.2"/>
</dbReference>
<reference evidence="5" key="2">
    <citation type="submission" date="2019-01" db="UniProtKB">
        <authorList>
            <consortium name="EnsemblPlants"/>
        </authorList>
    </citation>
    <scope>IDENTIFICATION</scope>
    <source>
        <strain evidence="5">cv. Heinz 1706</strain>
    </source>
</reference>
<evidence type="ECO:0000259" key="4">
    <source>
        <dbReference type="Pfam" id="PF04755"/>
    </source>
</evidence>
<keyword evidence="3" id="KW-0809">Transit peptide</keyword>
<dbReference type="GO" id="GO:0009535">
    <property type="term" value="C:chloroplast thylakoid membrane"/>
    <property type="evidence" value="ECO:0000318"/>
    <property type="project" value="GO_Central"/>
</dbReference>
<dbReference type="PANTHER" id="PTHR31906">
    <property type="entry name" value="PLASTID-LIPID-ASSOCIATED PROTEIN 4, CHLOROPLASTIC-RELATED"/>
    <property type="match status" value="1"/>
</dbReference>
<evidence type="ECO:0000256" key="2">
    <source>
        <dbReference type="ARBA" id="ARBA00022640"/>
    </source>
</evidence>
<accession>A0A3Q7JHE7</accession>
<evidence type="ECO:0000313" key="6">
    <source>
        <dbReference type="Proteomes" id="UP000004994"/>
    </source>
</evidence>
<sequence length="315" mass="36216">MKNMHTRHHYNVLFLFFFKNKLKITIGMSKHNHKDKIDISHISFIKRPKINKKSKQHREMATKALIQPQIRVSHLSPPLPNSIEMMIRNNNIINSPRNFNKISRFERTIFASSQQQQSNVEISHSTSSQIKIQLYDALQGINRGIFGVSSDKKIEIEELVKQLESQNPTFEPTLSLDKVAGNWKLIYSTISILGSRRTKLGLRDFITLGDLYQNIDISEGKAVNVIKFNARGLSLLSGELRIEASFKIASKSRVDIFYNNSGITPDQLMNVFQKNYNLLLGIFNPQGWLEITYVDENLRIGKDDKGNIFVLERVN</sequence>
<dbReference type="GO" id="GO:0010236">
    <property type="term" value="P:plastoquinone biosynthetic process"/>
    <property type="evidence" value="ECO:0000318"/>
    <property type="project" value="GO_Central"/>
</dbReference>
<reference evidence="5" key="1">
    <citation type="journal article" date="2012" name="Nature">
        <title>The tomato genome sequence provides insights into fleshy fruit evolution.</title>
        <authorList>
            <consortium name="Tomato Genome Consortium"/>
        </authorList>
    </citation>
    <scope>NUCLEOTIDE SEQUENCE [LARGE SCALE GENOMIC DNA]</scope>
    <source>
        <strain evidence="5">cv. Heinz 1706</strain>
    </source>
</reference>
<evidence type="ECO:0000256" key="1">
    <source>
        <dbReference type="ARBA" id="ARBA00004474"/>
    </source>
</evidence>